<dbReference type="EMBL" id="MDBO01000036">
    <property type="protein sequence ID" value="PMP14016.1"/>
    <property type="molecule type" value="Genomic_DNA"/>
</dbReference>
<name>A0AAP8MYL9_9VIBR</name>
<comment type="caution">
    <text evidence="4">The sequence shown here is derived from an EMBL/GenBank/DDBJ whole genome shotgun (WGS) entry which is preliminary data.</text>
</comment>
<feature type="chain" id="PRO_5042906630" description="TraK C-terminal domain-containing protein" evidence="2">
    <location>
        <begin position="20"/>
        <end position="288"/>
    </location>
</feature>
<dbReference type="Proteomes" id="UP000235611">
    <property type="component" value="Unassembled WGS sequence"/>
</dbReference>
<evidence type="ECO:0000313" key="5">
    <source>
        <dbReference type="Proteomes" id="UP000235611"/>
    </source>
</evidence>
<gene>
    <name evidence="4" type="ORF">BCS93_04300</name>
</gene>
<proteinExistence type="predicted"/>
<feature type="signal peptide" evidence="2">
    <location>
        <begin position="1"/>
        <end position="19"/>
    </location>
</feature>
<dbReference type="AlphaFoldDB" id="A0AAP8MYL9"/>
<dbReference type="RefSeq" id="WP_102460305.1">
    <property type="nucleotide sequence ID" value="NZ_MCXS01000025.1"/>
</dbReference>
<evidence type="ECO:0000259" key="3">
    <source>
        <dbReference type="Pfam" id="PF23536"/>
    </source>
</evidence>
<feature type="compositionally biased region" description="Low complexity" evidence="1">
    <location>
        <begin position="29"/>
        <end position="53"/>
    </location>
</feature>
<sequence>MTRYLFALSSALLAFQLNATELAVIPTNNSGSGATNSSGSATGAHGSNATTNAKGSSSANGAEERNSPVHVISSKHVNRIVTPFRRPSVKLDAVEGVSTKSVGNVLYLSTSSNQPIAGFITEAGDESAAIKVIFRPLAVAPQEVVLQGNSTEGTALARRFERSSPRSDTIKTVMAALVRGDMPDGYQMKQVNAKYLPDCEQGGLTFNFYNGQFVSGGDYVVSIGVAENRSTETINFTENSCYKDGIVAVSAYPTIQLLPKEKTEVFVMFYRQKPVTSQQKSRRSLIGG</sequence>
<protein>
    <recommendedName>
        <fullName evidence="3">TraK C-terminal domain-containing protein</fullName>
    </recommendedName>
</protein>
<reference evidence="5" key="1">
    <citation type="submission" date="2016-07" db="EMBL/GenBank/DDBJ databases">
        <title>Nontailed viruses are major unrecognized killers of bacteria in the ocean.</title>
        <authorList>
            <person name="Kauffman K."/>
            <person name="Hussain F."/>
            <person name="Yang J."/>
            <person name="Arevalo P."/>
            <person name="Brown J."/>
            <person name="Cutler M."/>
            <person name="Kelly L."/>
            <person name="Polz M.F."/>
        </authorList>
    </citation>
    <scope>NUCLEOTIDE SEQUENCE [LARGE SCALE GENOMIC DNA]</scope>
    <source>
        <strain evidence="5">10N.222.49.A5</strain>
    </source>
</reference>
<keyword evidence="2" id="KW-0732">Signal</keyword>
<feature type="region of interest" description="Disordered" evidence="1">
    <location>
        <begin position="29"/>
        <end position="71"/>
    </location>
</feature>
<accession>A0AAP8MYL9</accession>
<dbReference type="InterPro" id="IPR055397">
    <property type="entry name" value="TraK_C"/>
</dbReference>
<organism evidence="4 5">
    <name type="scientific">Vibrio breoganii</name>
    <dbReference type="NCBI Taxonomy" id="553239"/>
    <lineage>
        <taxon>Bacteria</taxon>
        <taxon>Pseudomonadati</taxon>
        <taxon>Pseudomonadota</taxon>
        <taxon>Gammaproteobacteria</taxon>
        <taxon>Vibrionales</taxon>
        <taxon>Vibrionaceae</taxon>
        <taxon>Vibrio</taxon>
    </lineage>
</organism>
<evidence type="ECO:0000256" key="2">
    <source>
        <dbReference type="SAM" id="SignalP"/>
    </source>
</evidence>
<feature type="domain" description="TraK C-terminal" evidence="3">
    <location>
        <begin position="165"/>
        <end position="267"/>
    </location>
</feature>
<evidence type="ECO:0000313" key="4">
    <source>
        <dbReference type="EMBL" id="PMP14016.1"/>
    </source>
</evidence>
<dbReference type="Pfam" id="PF23536">
    <property type="entry name" value="TraK_C"/>
    <property type="match status" value="1"/>
</dbReference>
<evidence type="ECO:0000256" key="1">
    <source>
        <dbReference type="SAM" id="MobiDB-lite"/>
    </source>
</evidence>